<comment type="caution">
    <text evidence="1">The sequence shown here is derived from an EMBL/GenBank/DDBJ whole genome shotgun (WGS) entry which is preliminary data.</text>
</comment>
<dbReference type="OrthoDB" id="10544676at2759"/>
<accession>A0A9N9HLB6</accession>
<sequence>FKDKLANEDDEIFGFFISNVGFSPSVIDEIKKSDLLIVICSENEFINLFDIVEKQYNELKKEETKRVDYLIDFIDHIEME</sequence>
<gene>
    <name evidence="1" type="ORF">RFULGI_LOCUS10159</name>
</gene>
<reference evidence="1" key="1">
    <citation type="submission" date="2021-06" db="EMBL/GenBank/DDBJ databases">
        <authorList>
            <person name="Kallberg Y."/>
            <person name="Tangrot J."/>
            <person name="Rosling A."/>
        </authorList>
    </citation>
    <scope>NUCLEOTIDE SEQUENCE</scope>
    <source>
        <strain evidence="1">IN212</strain>
    </source>
</reference>
<organism evidence="1 2">
    <name type="scientific">Racocetra fulgida</name>
    <dbReference type="NCBI Taxonomy" id="60492"/>
    <lineage>
        <taxon>Eukaryota</taxon>
        <taxon>Fungi</taxon>
        <taxon>Fungi incertae sedis</taxon>
        <taxon>Mucoromycota</taxon>
        <taxon>Glomeromycotina</taxon>
        <taxon>Glomeromycetes</taxon>
        <taxon>Diversisporales</taxon>
        <taxon>Gigasporaceae</taxon>
        <taxon>Racocetra</taxon>
    </lineage>
</organism>
<evidence type="ECO:0000313" key="2">
    <source>
        <dbReference type="Proteomes" id="UP000789396"/>
    </source>
</evidence>
<dbReference type="EMBL" id="CAJVPZ010019537">
    <property type="protein sequence ID" value="CAG8694714.1"/>
    <property type="molecule type" value="Genomic_DNA"/>
</dbReference>
<name>A0A9N9HLB6_9GLOM</name>
<feature type="non-terminal residue" evidence="1">
    <location>
        <position position="1"/>
    </location>
</feature>
<evidence type="ECO:0000313" key="1">
    <source>
        <dbReference type="EMBL" id="CAG8694714.1"/>
    </source>
</evidence>
<protein>
    <submittedName>
        <fullName evidence="1">5832_t:CDS:1</fullName>
    </submittedName>
</protein>
<dbReference type="Proteomes" id="UP000789396">
    <property type="component" value="Unassembled WGS sequence"/>
</dbReference>
<feature type="non-terminal residue" evidence="1">
    <location>
        <position position="80"/>
    </location>
</feature>
<proteinExistence type="predicted"/>
<dbReference type="AlphaFoldDB" id="A0A9N9HLB6"/>
<keyword evidence="2" id="KW-1185">Reference proteome</keyword>